<dbReference type="Proteomes" id="UP001145050">
    <property type="component" value="Unassembled WGS sequence"/>
</dbReference>
<dbReference type="AlphaFoldDB" id="A0A9X4APU6"/>
<evidence type="ECO:0000313" key="3">
    <source>
        <dbReference type="Proteomes" id="UP001145050"/>
    </source>
</evidence>
<comment type="caution">
    <text evidence="2">The sequence shown here is derived from an EMBL/GenBank/DDBJ whole genome shotgun (WGS) entry which is preliminary data.</text>
</comment>
<dbReference type="SUPFAM" id="SSF57997">
    <property type="entry name" value="Tropomyosin"/>
    <property type="match status" value="1"/>
</dbReference>
<sequence length="133" mass="15872">MEEKLDLILQEIRGINAKITTIDTRLGTVETRLDGIDSRLDKAETEQKRHGDHIHQLIETVAATNVRLENMYEEFNKKFHDLNKKHDSLEKRMDVVEDDLNIIKTNMVTKQDLFYYDQKISEHEREIYKMKLR</sequence>
<dbReference type="EMBL" id="JAMQKB010000024">
    <property type="protein sequence ID" value="MDC3425933.1"/>
    <property type="molecule type" value="Genomic_DNA"/>
</dbReference>
<protein>
    <recommendedName>
        <fullName evidence="4">t-SNARE coiled-coil homology domain-containing protein</fullName>
    </recommendedName>
</protein>
<gene>
    <name evidence="2" type="ORF">NC797_15615</name>
</gene>
<dbReference type="RefSeq" id="WP_272437750.1">
    <property type="nucleotide sequence ID" value="NZ_JAMQKB010000024.1"/>
</dbReference>
<evidence type="ECO:0008006" key="4">
    <source>
        <dbReference type="Google" id="ProtNLM"/>
    </source>
</evidence>
<evidence type="ECO:0000256" key="1">
    <source>
        <dbReference type="SAM" id="Coils"/>
    </source>
</evidence>
<dbReference type="Gene3D" id="1.20.5.340">
    <property type="match status" value="1"/>
</dbReference>
<accession>A0A9X4APU6</accession>
<keyword evidence="3" id="KW-1185">Reference proteome</keyword>
<proteinExistence type="predicted"/>
<evidence type="ECO:0000313" key="2">
    <source>
        <dbReference type="EMBL" id="MDC3425933.1"/>
    </source>
</evidence>
<organism evidence="2 3">
    <name type="scientific">Terrihalobacillus insolitus</name>
    <dbReference type="NCBI Taxonomy" id="2950438"/>
    <lineage>
        <taxon>Bacteria</taxon>
        <taxon>Bacillati</taxon>
        <taxon>Bacillota</taxon>
        <taxon>Bacilli</taxon>
        <taxon>Bacillales</taxon>
        <taxon>Bacillaceae</taxon>
        <taxon>Terrihalobacillus</taxon>
    </lineage>
</organism>
<reference evidence="2" key="1">
    <citation type="submission" date="2022-06" db="EMBL/GenBank/DDBJ databases">
        <title>Aquibacillus sp. a new bacterium isolated from soil saline samples.</title>
        <authorList>
            <person name="Galisteo C."/>
            <person name="De La Haba R."/>
            <person name="Sanchez-Porro C."/>
            <person name="Ventosa A."/>
        </authorList>
    </citation>
    <scope>NUCLEOTIDE SEQUENCE</scope>
    <source>
        <strain evidence="2">3ASR75-11</strain>
    </source>
</reference>
<name>A0A9X4APU6_9BACI</name>
<keyword evidence="1" id="KW-0175">Coiled coil</keyword>
<feature type="coiled-coil region" evidence="1">
    <location>
        <begin position="58"/>
        <end position="106"/>
    </location>
</feature>